<dbReference type="GeneID" id="798119"/>
<reference evidence="7" key="3">
    <citation type="submission" date="2012-05" db="EMBL/GenBank/DDBJ databases">
        <authorList>
            <person name="Tian A.Y."/>
            <person name="Cui X.W."/>
            <person name="Zhou L.D."/>
            <person name="Li C.L."/>
        </authorList>
    </citation>
    <scope>NUCLEOTIDE SEQUENCE</scope>
</reference>
<dbReference type="EMBL" id="BX088529">
    <property type="status" value="NOT_ANNOTATED_CDS"/>
    <property type="molecule type" value="Genomic_DNA"/>
</dbReference>
<dbReference type="EMBL" id="JX023464">
    <property type="protein sequence ID" value="AFN06403.1"/>
    <property type="molecule type" value="mRNA"/>
</dbReference>
<name>E7FBC0_DANRE</name>
<evidence type="ECO:0000313" key="7">
    <source>
        <dbReference type="EMBL" id="AFN06403.1"/>
    </source>
</evidence>
<dbReference type="GO" id="GO:0006955">
    <property type="term" value="P:immune response"/>
    <property type="evidence" value="ECO:0007669"/>
    <property type="project" value="InterPro"/>
</dbReference>
<proteinExistence type="evidence at transcript level"/>
<reference evidence="10" key="8">
    <citation type="journal article" date="2019" name="J. Immunol.">
        <title>BTLA-HVEM Checkpoint Axis Regulates Hepatic Homeostasis and Inflammation in a ConA-Induced Hepatitis Model in Zebrafish.</title>
        <authorList>
            <person name="Shi W."/>
            <person name="Shao T."/>
            <person name="Li J.Y."/>
            <person name="Fan D.D."/>
            <person name="Lin A.F."/>
            <person name="Xiang L.X."/>
            <person name="Shao J.Z."/>
        </authorList>
    </citation>
    <scope>NUCLEOTIDE SEQUENCE</scope>
</reference>
<organism evidence="7">
    <name type="scientific">Danio rerio</name>
    <name type="common">Zebrafish</name>
    <name type="synonym">Brachydanio rerio</name>
    <dbReference type="NCBI Taxonomy" id="7955"/>
    <lineage>
        <taxon>Eukaryota</taxon>
        <taxon>Metazoa</taxon>
        <taxon>Chordata</taxon>
        <taxon>Craniata</taxon>
        <taxon>Vertebrata</taxon>
        <taxon>Euteleostomi</taxon>
        <taxon>Actinopterygii</taxon>
        <taxon>Neopterygii</taxon>
        <taxon>Teleostei</taxon>
        <taxon>Ostariophysi</taxon>
        <taxon>Cypriniformes</taxon>
        <taxon>Danionidae</taxon>
        <taxon>Danioninae</taxon>
        <taxon>Danio</taxon>
    </lineage>
</organism>
<reference evidence="10" key="9">
    <citation type="journal article" date="2022" name="Dev. Comp. Immunol.">
        <title>Functional characterization of a novel tumor necrosis factor gene (TNF-New) in rock bream (Oplegnathus fasciatus).</title>
        <authorList>
            <person name="Ko S."/>
            <person name="Lim J."/>
            <person name="Hong S."/>
        </authorList>
    </citation>
    <scope>NUCLEOTIDE SEQUENCE</scope>
</reference>
<dbReference type="Gene3D" id="2.60.120.40">
    <property type="match status" value="1"/>
</dbReference>
<keyword evidence="4 5" id="KW-0472">Membrane</keyword>
<dbReference type="InterPro" id="IPR008983">
    <property type="entry name" value="Tumour_necrosis_fac-like_dom"/>
</dbReference>
<evidence type="ECO:0000313" key="9">
    <source>
        <dbReference type="Proteomes" id="UP000000437"/>
    </source>
</evidence>
<dbReference type="GO" id="GO:0005615">
    <property type="term" value="C:extracellular space"/>
    <property type="evidence" value="ECO:0000318"/>
    <property type="project" value="GO_Central"/>
</dbReference>
<dbReference type="ZFIN" id="ZDB-GENE-101109-3">
    <property type="gene designation" value="tnfsf14"/>
</dbReference>
<dbReference type="Ensembl" id="ENSDART00000193581.1">
    <property type="protein sequence ID" value="ENSDARP00000154814.1"/>
    <property type="gene ID" value="ENSDARG00000111357.1"/>
</dbReference>
<reference evidence="10" key="1">
    <citation type="journal article" date="2010" name="Int. J. Dev. Biol.">
        <title>A novel role for Glucocorticoid-Induced TNF Receptor Ligand (Gitrl) in early embryonic zebrafish development.</title>
        <authorList>
            <person name="Poulton L.D."/>
            <person name="Nolan K.F."/>
            <person name="Anastasaki C."/>
            <person name="Waldmann H."/>
            <person name="Patton E.E."/>
        </authorList>
    </citation>
    <scope>NUCLEOTIDE SEQUENCE</scope>
</reference>
<accession>E7FBC0</accession>
<dbReference type="SMART" id="SM00207">
    <property type="entry name" value="TNF"/>
    <property type="match status" value="1"/>
</dbReference>
<evidence type="ECO:0000256" key="3">
    <source>
        <dbReference type="ARBA" id="ARBA00022514"/>
    </source>
</evidence>
<comment type="similarity">
    <text evidence="2">Belongs to the tumor necrosis factor family.</text>
</comment>
<sequence>MASGNVSYPSVFVVDGHMRPPPLPPKPASRHRKEAIQTLLFILVTLALFGMAVEACFIYRLYSVKETIIRTDESHTAMSKQDKVVAEPKKNRLGEMKPSKPMGQLTTGLRVNNEVVLWHENHDSILHFIKHKSQEGKLIIEKEGFYSVYSKINYKEESILFTHSVVRNTQRFAGEEILLLQSSSLHPKIPRPSIENSFLNGVFHLYKDDAIFVRVKNCTIVLSNSAENYFGLFMI</sequence>
<dbReference type="CTD" id="8740"/>
<evidence type="ECO:0000256" key="4">
    <source>
        <dbReference type="ARBA" id="ARBA00023136"/>
    </source>
</evidence>
<dbReference type="GO" id="GO:0005164">
    <property type="term" value="F:tumor necrosis factor receptor binding"/>
    <property type="evidence" value="ECO:0007669"/>
    <property type="project" value="InterPro"/>
</dbReference>
<dbReference type="HOGENOM" id="CLU_070352_5_0_1"/>
<feature type="domain" description="THD" evidence="6">
    <location>
        <begin position="84"/>
        <end position="235"/>
    </location>
</feature>
<dbReference type="InterPro" id="IPR006052">
    <property type="entry name" value="TNF_dom"/>
</dbReference>
<keyword evidence="9" id="KW-1185">Reference proteome</keyword>
<evidence type="ECO:0000313" key="10">
    <source>
        <dbReference type="RefSeq" id="NP_001268924.1"/>
    </source>
</evidence>
<evidence type="ECO:0000259" key="6">
    <source>
        <dbReference type="PROSITE" id="PS50049"/>
    </source>
</evidence>
<dbReference type="Proteomes" id="UP000000437">
    <property type="component" value="Chromosome 3"/>
</dbReference>
<dbReference type="PANTHER" id="PTHR11471">
    <property type="entry name" value="TUMOR NECROSIS FACTOR FAMILY MEMBER"/>
    <property type="match status" value="1"/>
</dbReference>
<dbReference type="Pfam" id="PF00229">
    <property type="entry name" value="TNF"/>
    <property type="match status" value="1"/>
</dbReference>
<reference evidence="10" key="5">
    <citation type="journal article" date="2015" name="Mar. Genomics">
        <title>Evolutionary evidence of tumor necrosis factor super family members in the Japanese pufferfish (Takifugu rubripes): Comprehensive genomic identification and expression analysis.</title>
        <authorList>
            <person name="Biswas G."/>
            <person name="Kinoshita S."/>
            <person name="Kono T."/>
            <person name="Hikima J."/>
            <person name="Sakai M."/>
        </authorList>
    </citation>
    <scope>NUCLEOTIDE SEQUENCE</scope>
</reference>
<dbReference type="AlphaFoldDB" id="E7FBC0"/>
<dbReference type="Bgee" id="ENSDARG00000111357">
    <property type="expression patterns" value="Expressed in pharyngeal gill and 8 other cell types or tissues"/>
</dbReference>
<accession>A0A8M1P0U2</accession>
<dbReference type="OMA" id="RTIDNSY"/>
<reference evidence="10" key="10">
    <citation type="journal article" date="2022" name="Dev. Comp. Immunol.">
        <title>Structures, evolutionary relationships and expression profiles of the tumour necrosis factor superfamily and their receptors in black rockfish (Sebastes schlegelii).</title>
        <authorList>
            <person name="Cao M."/>
            <person name="Wang N."/>
            <person name="Yan X."/>
            <person name="Yang N."/>
            <person name="Fu Q."/>
            <person name="Zhang X."/>
            <person name="Zhang Y."/>
            <person name="Li C."/>
        </authorList>
    </citation>
    <scope>NUCLEOTIDE SEQUENCE</scope>
</reference>
<dbReference type="PaxDb" id="7955-ENSDARP00000098747"/>
<feature type="transmembrane region" description="Helical" evidence="5">
    <location>
        <begin position="39"/>
        <end position="62"/>
    </location>
</feature>
<dbReference type="GO" id="GO:0043123">
    <property type="term" value="P:positive regulation of canonical NF-kappaB signal transduction"/>
    <property type="evidence" value="ECO:0000318"/>
    <property type="project" value="GO_Central"/>
</dbReference>
<reference evidence="10" key="2">
    <citation type="journal article" date="2012" name="Int. Immunopharmacol.">
        <title>Isolation and characterization of LIGHT (TNFSF14) gene homologue in zebrafish (Danio rerio).</title>
        <authorList>
            <person name="Tian A.Y."/>
            <person name="Yang H.J."/>
            <person name="Zhu S.C."/>
            <person name="Zhang Y.S."/>
            <person name="Jiang Z.A."/>
            <person name="Song J.Y."/>
            <person name="Liu H.Z."/>
            <person name="Zhang S.Q."/>
        </authorList>
    </citation>
    <scope>NUCLEOTIDE SEQUENCE</scope>
</reference>
<dbReference type="GO" id="GO:0016020">
    <property type="term" value="C:membrane"/>
    <property type="evidence" value="ECO:0007669"/>
    <property type="project" value="UniProtKB-SubCell"/>
</dbReference>
<dbReference type="SUPFAM" id="SSF49842">
    <property type="entry name" value="TNF-like"/>
    <property type="match status" value="1"/>
</dbReference>
<evidence type="ECO:0000313" key="8">
    <source>
        <dbReference type="Ensembl" id="ENSDARP00000154814"/>
    </source>
</evidence>
<gene>
    <name evidence="7 8 10 11" type="primary">tnfsf14</name>
    <name evidence="10" type="synonym">light</name>
</gene>
<protein>
    <submittedName>
        <fullName evidence="7">Light</fullName>
    </submittedName>
    <submittedName>
        <fullName evidence="8">TNF superfamily member 14</fullName>
    </submittedName>
    <submittedName>
        <fullName evidence="10">Tumor necrosis factor ligand superfamily member 14</fullName>
    </submittedName>
</protein>
<dbReference type="GO" id="GO:0007166">
    <property type="term" value="P:cell surface receptor signaling pathway"/>
    <property type="evidence" value="ECO:0000318"/>
    <property type="project" value="GO_Central"/>
</dbReference>
<keyword evidence="5" id="KW-0812">Transmembrane</keyword>
<reference evidence="8 9" key="4">
    <citation type="journal article" date="2013" name="Nature">
        <title>The zebrafish reference genome sequence and its relationship to the human genome.</title>
        <authorList>
            <consortium name="Genome Reference Consortium Zebrafish"/>
            <person name="Howe K."/>
            <person name="Clark M.D."/>
            <person name="Torroja C.F."/>
            <person name="Torrance J."/>
            <person name="Berthelot C."/>
            <person name="Muffato M."/>
            <person name="Collins J.E."/>
            <person name="Humphray S."/>
            <person name="McLaren K."/>
            <person name="Matthews L."/>
            <person name="McLaren S."/>
            <person name="Sealy I."/>
            <person name="Caccamo M."/>
            <person name="Churcher C."/>
            <person name="Scott C."/>
            <person name="Barrett J.C."/>
            <person name="Koch R."/>
            <person name="Rauch G.J."/>
            <person name="White S."/>
            <person name="Chow W."/>
            <person name="Kilian B."/>
            <person name="Quintais L.T."/>
            <person name="Guerra-Assuncao J.A."/>
            <person name="Zhou Y."/>
            <person name="Gu Y."/>
            <person name="Yen J."/>
            <person name="Vogel J.H."/>
            <person name="Eyre T."/>
            <person name="Redmond S."/>
            <person name="Banerjee R."/>
            <person name="Chi J."/>
            <person name="Fu B."/>
            <person name="Langley E."/>
            <person name="Maguire S.F."/>
            <person name="Laird G.K."/>
            <person name="Lloyd D."/>
            <person name="Kenyon E."/>
            <person name="Donaldson S."/>
            <person name="Sehra H."/>
            <person name="Almeida-King J."/>
            <person name="Loveland J."/>
            <person name="Trevanion S."/>
            <person name="Jones M."/>
            <person name="Quail M."/>
            <person name="Willey D."/>
            <person name="Hunt A."/>
            <person name="Burton J."/>
            <person name="Sims S."/>
            <person name="McLay K."/>
            <person name="Plumb B."/>
            <person name="Davis J."/>
            <person name="Clee C."/>
            <person name="Oliver K."/>
            <person name="Clark R."/>
            <person name="Riddle C."/>
            <person name="Elliot D."/>
            <person name="Eliott D."/>
            <person name="Threadgold G."/>
            <person name="Harden G."/>
            <person name="Ware D."/>
            <person name="Begum S."/>
            <person name="Mortimore B."/>
            <person name="Mortimer B."/>
            <person name="Kerry G."/>
            <person name="Heath P."/>
            <person name="Phillimore B."/>
            <person name="Tracey A."/>
            <person name="Corby N."/>
            <person name="Dunn M."/>
            <person name="Johnson C."/>
            <person name="Wood J."/>
            <person name="Clark S."/>
            <person name="Pelan S."/>
            <person name="Griffiths G."/>
            <person name="Smith M."/>
            <person name="Glithero R."/>
            <person name="Howden P."/>
            <person name="Barker N."/>
            <person name="Lloyd C."/>
            <person name="Stevens C."/>
            <person name="Harley J."/>
            <person name="Holt K."/>
            <person name="Panagiotidis G."/>
            <person name="Lovell J."/>
            <person name="Beasley H."/>
            <person name="Henderson C."/>
            <person name="Gordon D."/>
            <person name="Auger K."/>
            <person name="Wright D."/>
            <person name="Collins J."/>
            <person name="Raisen C."/>
            <person name="Dyer L."/>
            <person name="Leung K."/>
            <person name="Robertson L."/>
            <person name="Ambridge K."/>
            <person name="Leongamornlert D."/>
            <person name="McGuire S."/>
            <person name="Gilderthorp R."/>
            <person name="Griffiths C."/>
            <person name="Manthravadi D."/>
            <person name="Nichol S."/>
            <person name="Barker G."/>
            <person name="Whitehead S."/>
            <person name="Kay M."/>
            <person name="Brown J."/>
            <person name="Murnane C."/>
            <person name="Gray E."/>
            <person name="Humphries M."/>
            <person name="Sycamore N."/>
            <person name="Barker D."/>
            <person name="Saunders D."/>
            <person name="Wallis J."/>
            <person name="Babbage A."/>
            <person name="Hammond S."/>
            <person name="Mashreghi-Mohammadi M."/>
            <person name="Barr L."/>
            <person name="Martin S."/>
            <person name="Wray P."/>
            <person name="Ellington A."/>
            <person name="Matthews N."/>
            <person name="Ellwood M."/>
            <person name="Woodmansey R."/>
            <person name="Clark G."/>
            <person name="Cooper J."/>
            <person name="Cooper J."/>
            <person name="Tromans A."/>
            <person name="Grafham D."/>
            <person name="Skuce C."/>
            <person name="Pandian R."/>
            <person name="Andrews R."/>
            <person name="Harrison E."/>
            <person name="Kimberley A."/>
            <person name="Garnett J."/>
            <person name="Fosker N."/>
            <person name="Hall R."/>
            <person name="Garner P."/>
            <person name="Kelly D."/>
            <person name="Bird C."/>
            <person name="Palmer S."/>
            <person name="Gehring I."/>
            <person name="Berger A."/>
            <person name="Dooley C.M."/>
            <person name="Ersan-Urun Z."/>
            <person name="Eser C."/>
            <person name="Geiger H."/>
            <person name="Geisler M."/>
            <person name="Karotki L."/>
            <person name="Kirn A."/>
            <person name="Konantz J."/>
            <person name="Konantz M."/>
            <person name="Oberlander M."/>
            <person name="Rudolph-Geiger S."/>
            <person name="Teucke M."/>
            <person name="Lanz C."/>
            <person name="Raddatz G."/>
            <person name="Osoegawa K."/>
            <person name="Zhu B."/>
            <person name="Rapp A."/>
            <person name="Widaa S."/>
            <person name="Langford C."/>
            <person name="Yang F."/>
            <person name="Schuster S.C."/>
            <person name="Carter N.P."/>
            <person name="Harrow J."/>
            <person name="Ning Z."/>
            <person name="Herrero J."/>
            <person name="Searle S.M."/>
            <person name="Enright A."/>
            <person name="Geisler R."/>
            <person name="Plasterk R.H."/>
            <person name="Lee C."/>
            <person name="Westerfield M."/>
            <person name="de Jong P.J."/>
            <person name="Zon L.I."/>
            <person name="Postlethwait J.H."/>
            <person name="Nusslein-Volhard C."/>
            <person name="Hubbard T.J."/>
            <person name="Roest Crollius H."/>
            <person name="Rogers J."/>
            <person name="Stemple D.L."/>
        </authorList>
    </citation>
    <scope>NUCLEOTIDE SEQUENCE [LARGE SCALE GENOMIC DNA]</scope>
    <source>
        <strain evidence="8">Tuebingen</strain>
    </source>
</reference>
<dbReference type="OrthoDB" id="6072476at2759"/>
<reference evidence="10" key="6">
    <citation type="journal article" date="2016" name="BMC Genomics">
        <title>Gene evolution and gene expression after whole genome duplication in fish: the PhyloFish database.</title>
        <authorList>
            <person name="Pasquier J."/>
            <person name="Cabau C."/>
            <person name="Nguyen T."/>
            <person name="Jouanno E."/>
            <person name="Severac D."/>
            <person name="Braasch I."/>
            <person name="Journot L."/>
            <person name="Pontarotti P."/>
            <person name="Klopp C."/>
            <person name="Postlethwait J.H."/>
            <person name="Guiguen Y."/>
            <person name="Bobe J."/>
        </authorList>
    </citation>
    <scope>NUCLEOTIDE SEQUENCE</scope>
</reference>
<dbReference type="SMR" id="E7FBC0"/>
<dbReference type="GO" id="GO:0005125">
    <property type="term" value="F:cytokine activity"/>
    <property type="evidence" value="ECO:0000318"/>
    <property type="project" value="GO_Central"/>
</dbReference>
<dbReference type="eggNOG" id="ENOG502S2GR">
    <property type="taxonomic scope" value="Eukaryota"/>
</dbReference>
<dbReference type="GeneTree" id="ENSGT01060000248544"/>
<dbReference type="STRING" id="7955.ENSDARP00000154814"/>
<reference evidence="10" key="11">
    <citation type="submission" date="2025-04" db="UniProtKB">
        <authorList>
            <consortium name="RefSeq"/>
        </authorList>
    </citation>
    <scope>IDENTIFICATION</scope>
</reference>
<evidence type="ECO:0000256" key="2">
    <source>
        <dbReference type="ARBA" id="ARBA00008670"/>
    </source>
</evidence>
<dbReference type="GO" id="GO:2001238">
    <property type="term" value="P:positive regulation of extrinsic apoptotic signaling pathway"/>
    <property type="evidence" value="ECO:0000318"/>
    <property type="project" value="GO_Central"/>
</dbReference>
<keyword evidence="5" id="KW-1133">Transmembrane helix</keyword>
<evidence type="ECO:0000313" key="11">
    <source>
        <dbReference type="ZFIN" id="ZDB-GENE-101109-3"/>
    </source>
</evidence>
<dbReference type="RefSeq" id="NP_001268924.1">
    <property type="nucleotide sequence ID" value="NM_001281995.1"/>
</dbReference>
<comment type="subcellular location">
    <subcellularLocation>
        <location evidence="1">Membrane</location>
    </subcellularLocation>
</comment>
<dbReference type="PANTHER" id="PTHR11471:SF34">
    <property type="entry name" value="TUMOR NECROSIS FACTOR LIGAND SUPERFAMILY MEMBER 14"/>
    <property type="match status" value="1"/>
</dbReference>
<dbReference type="AGR" id="ZFIN:ZDB-GENE-101109-3"/>
<evidence type="ECO:0000256" key="1">
    <source>
        <dbReference type="ARBA" id="ARBA00004370"/>
    </source>
</evidence>
<dbReference type="KEGG" id="dre:798119"/>
<keyword evidence="3" id="KW-0202">Cytokine</keyword>
<reference evidence="8" key="7">
    <citation type="submission" date="2018-04" db="UniProtKB">
        <authorList>
            <consortium name="Ensembl"/>
        </authorList>
    </citation>
    <scope>IDENTIFICATION</scope>
    <source>
        <strain evidence="8">Tuebingen</strain>
    </source>
</reference>
<dbReference type="PROSITE" id="PS50049">
    <property type="entry name" value="THD_2"/>
    <property type="match status" value="1"/>
</dbReference>
<evidence type="ECO:0000256" key="5">
    <source>
        <dbReference type="SAM" id="Phobius"/>
    </source>
</evidence>